<feature type="domain" description="DUF6457" evidence="1">
    <location>
        <begin position="30"/>
        <end position="103"/>
    </location>
</feature>
<reference evidence="2 3" key="1">
    <citation type="submission" date="2016-10" db="EMBL/GenBank/DDBJ databases">
        <authorList>
            <person name="de Groot N.N."/>
        </authorList>
    </citation>
    <scope>NUCLEOTIDE SEQUENCE [LARGE SCALE GENOMIC DNA]</scope>
    <source>
        <strain evidence="2 3">DSM 21800</strain>
    </source>
</reference>
<name>A0A1H1P1U4_9ACTN</name>
<organism evidence="2 3">
    <name type="scientific">Microlunatus soli</name>
    <dbReference type="NCBI Taxonomy" id="630515"/>
    <lineage>
        <taxon>Bacteria</taxon>
        <taxon>Bacillati</taxon>
        <taxon>Actinomycetota</taxon>
        <taxon>Actinomycetes</taxon>
        <taxon>Propionibacteriales</taxon>
        <taxon>Propionibacteriaceae</taxon>
        <taxon>Microlunatus</taxon>
    </lineage>
</organism>
<gene>
    <name evidence="2" type="ORF">SAMN04489812_0731</name>
</gene>
<dbReference type="EMBL" id="LT629772">
    <property type="protein sequence ID" value="SDS05153.1"/>
    <property type="molecule type" value="Genomic_DNA"/>
</dbReference>
<evidence type="ECO:0000259" key="1">
    <source>
        <dbReference type="Pfam" id="PF20058"/>
    </source>
</evidence>
<dbReference type="Pfam" id="PF20058">
    <property type="entry name" value="DUF6457"/>
    <property type="match status" value="1"/>
</dbReference>
<proteinExistence type="predicted"/>
<dbReference type="STRING" id="630515.SAMN04489812_0731"/>
<protein>
    <recommendedName>
        <fullName evidence="1">DUF6457 domain-containing protein</fullName>
    </recommendedName>
</protein>
<dbReference type="InterPro" id="IPR045598">
    <property type="entry name" value="DUF6457"/>
</dbReference>
<accession>A0A1H1P1U4</accession>
<sequence length="107" mass="11147">MRSSACDGLGVRLRRPAVAWEGLNLMESGMELDAWLGKLADELKIGDVELDTDMMHTLLDLARDAAHQIDRPAAPLTCYLVGVAVGRGAALGATAATATAAALAVDD</sequence>
<dbReference type="Proteomes" id="UP000199103">
    <property type="component" value="Chromosome I"/>
</dbReference>
<evidence type="ECO:0000313" key="3">
    <source>
        <dbReference type="Proteomes" id="UP000199103"/>
    </source>
</evidence>
<keyword evidence="3" id="KW-1185">Reference proteome</keyword>
<evidence type="ECO:0000313" key="2">
    <source>
        <dbReference type="EMBL" id="SDS05153.1"/>
    </source>
</evidence>
<dbReference type="AlphaFoldDB" id="A0A1H1P1U4"/>